<dbReference type="PaxDb" id="8355-A0A1L8HEI2"/>
<dbReference type="InterPro" id="IPR033223">
    <property type="entry name" value="TTMP"/>
</dbReference>
<dbReference type="Proteomes" id="UP000186698">
    <property type="component" value="Chromosome 2L"/>
</dbReference>
<gene>
    <name evidence="2" type="primary">c3orf52.L</name>
</gene>
<dbReference type="RefSeq" id="XP_041437894.1">
    <property type="nucleotide sequence ID" value="XM_041581960.1"/>
</dbReference>
<dbReference type="OrthoDB" id="8879801at2759"/>
<dbReference type="PANTHER" id="PTHR14636:SF1">
    <property type="entry name" value="TPA-INDUCED TRANSMEMBRANE PROTEIN"/>
    <property type="match status" value="1"/>
</dbReference>
<evidence type="ECO:0000313" key="1">
    <source>
        <dbReference type="Proteomes" id="UP000186698"/>
    </source>
</evidence>
<keyword evidence="1" id="KW-1185">Reference proteome</keyword>
<dbReference type="GeneID" id="100500799"/>
<dbReference type="PANTHER" id="PTHR14636">
    <property type="entry name" value="TPA-INDUCED TRANSMEMBRANE PROTEIN"/>
    <property type="match status" value="1"/>
</dbReference>
<accession>A0A1L8HEI2</accession>
<sequence length="247" mass="28055">MSSPGRFPATPTAQNTEALALCQWSRCNKVCCVKREELSEEAAGCKRVGTWRGRGGMRSLRTSSLYCALQFEQKKTECIGEIWRKLKPLIILIGIFLSLCLVVIISLVVYTNNYVDEDEYQDVALNMEKSMYTFTGSLTIKDNCVLEPLRINETTLQQRIEKVYSVSPALHPYFVSAEVKDLLIGENTSANLRLNFSMPSANQDERKYKMSKEFVGGILRQDIYDEENSQCQNSSVFLDPFQVTFAH</sequence>
<organism evidence="1 2">
    <name type="scientific">Xenopus laevis</name>
    <name type="common">African clawed frog</name>
    <dbReference type="NCBI Taxonomy" id="8355"/>
    <lineage>
        <taxon>Eukaryota</taxon>
        <taxon>Metazoa</taxon>
        <taxon>Chordata</taxon>
        <taxon>Craniata</taxon>
        <taxon>Vertebrata</taxon>
        <taxon>Euteleostomi</taxon>
        <taxon>Amphibia</taxon>
        <taxon>Batrachia</taxon>
        <taxon>Anura</taxon>
        <taxon>Pipoidea</taxon>
        <taxon>Pipidae</taxon>
        <taxon>Xenopodinae</taxon>
        <taxon>Xenopus</taxon>
        <taxon>Xenopus</taxon>
    </lineage>
</organism>
<proteinExistence type="predicted"/>
<dbReference type="AlphaFoldDB" id="A0A1L8HEI2"/>
<reference evidence="2" key="1">
    <citation type="submission" date="2025-08" db="UniProtKB">
        <authorList>
            <consortium name="RefSeq"/>
        </authorList>
    </citation>
    <scope>IDENTIFICATION</scope>
    <source>
        <strain evidence="2">J_2021</strain>
        <tissue evidence="2">Erythrocytes</tissue>
    </source>
</reference>
<name>A0A1L8HEI2_XENLA</name>
<keyword evidence="2" id="KW-0812">Transmembrane</keyword>
<evidence type="ECO:0000313" key="2">
    <source>
        <dbReference type="RefSeq" id="XP_041437894.1"/>
    </source>
</evidence>
<dbReference type="CTD" id="100500799"/>
<keyword evidence="2" id="KW-0472">Membrane</keyword>
<protein>
    <submittedName>
        <fullName evidence="2">TPA-induced transmembrane protein homolog isoform X1</fullName>
    </submittedName>
</protein>